<evidence type="ECO:0000313" key="2">
    <source>
        <dbReference type="EMBL" id="MBC5685670.1"/>
    </source>
</evidence>
<gene>
    <name evidence="2" type="ORF">H8R94_03405</name>
</gene>
<feature type="transmembrane region" description="Helical" evidence="1">
    <location>
        <begin position="6"/>
        <end position="23"/>
    </location>
</feature>
<sequence>MDWLNMIINVIAIFAGLGIYLGVMHTKWGREHEGYQYAIMLAAIIAACLVGGLLRFIFG</sequence>
<protein>
    <submittedName>
        <fullName evidence="2">Uncharacterized protein</fullName>
    </submittedName>
</protein>
<evidence type="ECO:0000256" key="1">
    <source>
        <dbReference type="SAM" id="Phobius"/>
    </source>
</evidence>
<keyword evidence="3" id="KW-1185">Reference proteome</keyword>
<feature type="transmembrane region" description="Helical" evidence="1">
    <location>
        <begin position="35"/>
        <end position="58"/>
    </location>
</feature>
<keyword evidence="1" id="KW-0812">Transmembrane</keyword>
<comment type="caution">
    <text evidence="2">The sequence shown here is derived from an EMBL/GenBank/DDBJ whole genome shotgun (WGS) entry which is preliminary data.</text>
</comment>
<dbReference type="RefSeq" id="WP_186853893.1">
    <property type="nucleotide sequence ID" value="NZ_JACOPG010000001.1"/>
</dbReference>
<dbReference type="EMBL" id="JACOPG010000001">
    <property type="protein sequence ID" value="MBC5685670.1"/>
    <property type="molecule type" value="Genomic_DNA"/>
</dbReference>
<accession>A0ABR7GDZ9</accession>
<dbReference type="Proteomes" id="UP000643810">
    <property type="component" value="Unassembled WGS sequence"/>
</dbReference>
<organism evidence="2 3">
    <name type="scientific">Roseburia lenta</name>
    <dbReference type="NCBI Taxonomy" id="2763061"/>
    <lineage>
        <taxon>Bacteria</taxon>
        <taxon>Bacillati</taxon>
        <taxon>Bacillota</taxon>
        <taxon>Clostridia</taxon>
        <taxon>Lachnospirales</taxon>
        <taxon>Lachnospiraceae</taxon>
        <taxon>Roseburia</taxon>
    </lineage>
</organism>
<keyword evidence="1" id="KW-1133">Transmembrane helix</keyword>
<reference evidence="2 3" key="1">
    <citation type="submission" date="2020-08" db="EMBL/GenBank/DDBJ databases">
        <title>Genome public.</title>
        <authorList>
            <person name="Liu C."/>
            <person name="Sun Q."/>
        </authorList>
    </citation>
    <scope>NUCLEOTIDE SEQUENCE [LARGE SCALE GENOMIC DNA]</scope>
    <source>
        <strain evidence="2 3">NSJ-9</strain>
    </source>
</reference>
<name>A0ABR7GDZ9_9FIRM</name>
<keyword evidence="1" id="KW-0472">Membrane</keyword>
<evidence type="ECO:0000313" key="3">
    <source>
        <dbReference type="Proteomes" id="UP000643810"/>
    </source>
</evidence>
<proteinExistence type="predicted"/>